<evidence type="ECO:0000313" key="1">
    <source>
        <dbReference type="EMBL" id="KAF8448844.1"/>
    </source>
</evidence>
<dbReference type="AlphaFoldDB" id="A0AAD4GJY7"/>
<accession>A0AAD4GJY7</accession>
<reference evidence="1" key="1">
    <citation type="submission" date="2019-10" db="EMBL/GenBank/DDBJ databases">
        <authorList>
            <consortium name="DOE Joint Genome Institute"/>
            <person name="Kuo A."/>
            <person name="Miyauchi S."/>
            <person name="Kiss E."/>
            <person name="Drula E."/>
            <person name="Kohler A."/>
            <person name="Sanchez-Garcia M."/>
            <person name="Andreopoulos B."/>
            <person name="Barry K.W."/>
            <person name="Bonito G."/>
            <person name="Buee M."/>
            <person name="Carver A."/>
            <person name="Chen C."/>
            <person name="Cichocki N."/>
            <person name="Clum A."/>
            <person name="Culley D."/>
            <person name="Crous P.W."/>
            <person name="Fauchery L."/>
            <person name="Girlanda M."/>
            <person name="Hayes R."/>
            <person name="Keri Z."/>
            <person name="LaButti K."/>
            <person name="Lipzen A."/>
            <person name="Lombard V."/>
            <person name="Magnuson J."/>
            <person name="Maillard F."/>
            <person name="Morin E."/>
            <person name="Murat C."/>
            <person name="Nolan M."/>
            <person name="Ohm R."/>
            <person name="Pangilinan J."/>
            <person name="Pereira M."/>
            <person name="Perotto S."/>
            <person name="Peter M."/>
            <person name="Riley R."/>
            <person name="Sitrit Y."/>
            <person name="Stielow B."/>
            <person name="Szollosi G."/>
            <person name="Zifcakova L."/>
            <person name="Stursova M."/>
            <person name="Spatafora J.W."/>
            <person name="Tedersoo L."/>
            <person name="Vaario L.-M."/>
            <person name="Yamada A."/>
            <person name="Yan M."/>
            <person name="Wang P."/>
            <person name="Xu J."/>
            <person name="Bruns T."/>
            <person name="Baldrian P."/>
            <person name="Vilgalys R."/>
            <person name="Henrissat B."/>
            <person name="Grigoriev I.V."/>
            <person name="Hibbett D."/>
            <person name="Nagy L.G."/>
            <person name="Martin F.M."/>
        </authorList>
    </citation>
    <scope>NUCLEOTIDE SEQUENCE</scope>
    <source>
        <strain evidence="1">BED1</strain>
    </source>
</reference>
<comment type="caution">
    <text evidence="1">The sequence shown here is derived from an EMBL/GenBank/DDBJ whole genome shotgun (WGS) entry which is preliminary data.</text>
</comment>
<evidence type="ECO:0008006" key="3">
    <source>
        <dbReference type="Google" id="ProtNLM"/>
    </source>
</evidence>
<feature type="non-terminal residue" evidence="1">
    <location>
        <position position="1"/>
    </location>
</feature>
<dbReference type="PANTHER" id="PTHR45786:SF74">
    <property type="entry name" value="ATP-DEPENDENT DNA HELICASE"/>
    <property type="match status" value="1"/>
</dbReference>
<proteinExistence type="predicted"/>
<name>A0AAD4GJY7_BOLED</name>
<feature type="non-terminal residue" evidence="1">
    <location>
        <position position="303"/>
    </location>
</feature>
<dbReference type="PANTHER" id="PTHR45786">
    <property type="entry name" value="DNA BINDING PROTEIN-LIKE"/>
    <property type="match status" value="1"/>
</dbReference>
<evidence type="ECO:0000313" key="2">
    <source>
        <dbReference type="Proteomes" id="UP001194468"/>
    </source>
</evidence>
<sequence length="303" mass="34686">YTEPIEPHSLGPMDIRCSHCQALHFISEKLSNSGVRNPRFGMCCLQGQVDLPRIQEWPRCKVRNRIYVFDDPRDTKDFKKKIRQYNNTLAFTSAGTNMDNAAIQGSGPASFCIHGALHHLMGALIPPDGLEPSYAQLYIYDPEEATNRRIQRNPQLDGAILLDLHTTLRDIHPYAPLYKQVYEIMRAKPPEEHTDVRMRLHLQLAADGRTYNLPTVEEVAAIVPGDGSEHVKMDRDIIVRLQGGGLRRISNLHPSYLPLHYVLFFPRGEEGWHLEIPLQQRNGNAAHRSKKVTQLLWYAYQLH</sequence>
<reference evidence="1" key="2">
    <citation type="journal article" date="2020" name="Nat. Commun.">
        <title>Large-scale genome sequencing of mycorrhizal fungi provides insights into the early evolution of symbiotic traits.</title>
        <authorList>
            <person name="Miyauchi S."/>
            <person name="Kiss E."/>
            <person name="Kuo A."/>
            <person name="Drula E."/>
            <person name="Kohler A."/>
            <person name="Sanchez-Garcia M."/>
            <person name="Morin E."/>
            <person name="Andreopoulos B."/>
            <person name="Barry K.W."/>
            <person name="Bonito G."/>
            <person name="Buee M."/>
            <person name="Carver A."/>
            <person name="Chen C."/>
            <person name="Cichocki N."/>
            <person name="Clum A."/>
            <person name="Culley D."/>
            <person name="Crous P.W."/>
            <person name="Fauchery L."/>
            <person name="Girlanda M."/>
            <person name="Hayes R.D."/>
            <person name="Keri Z."/>
            <person name="LaButti K."/>
            <person name="Lipzen A."/>
            <person name="Lombard V."/>
            <person name="Magnuson J."/>
            <person name="Maillard F."/>
            <person name="Murat C."/>
            <person name="Nolan M."/>
            <person name="Ohm R.A."/>
            <person name="Pangilinan J."/>
            <person name="Pereira M.F."/>
            <person name="Perotto S."/>
            <person name="Peter M."/>
            <person name="Pfister S."/>
            <person name="Riley R."/>
            <person name="Sitrit Y."/>
            <person name="Stielow J.B."/>
            <person name="Szollosi G."/>
            <person name="Zifcakova L."/>
            <person name="Stursova M."/>
            <person name="Spatafora J.W."/>
            <person name="Tedersoo L."/>
            <person name="Vaario L.M."/>
            <person name="Yamada A."/>
            <person name="Yan M."/>
            <person name="Wang P."/>
            <person name="Xu J."/>
            <person name="Bruns T."/>
            <person name="Baldrian P."/>
            <person name="Vilgalys R."/>
            <person name="Dunand C."/>
            <person name="Henrissat B."/>
            <person name="Grigoriev I.V."/>
            <person name="Hibbett D."/>
            <person name="Nagy L.G."/>
            <person name="Martin F.M."/>
        </authorList>
    </citation>
    <scope>NUCLEOTIDE SEQUENCE</scope>
    <source>
        <strain evidence="1">BED1</strain>
    </source>
</reference>
<protein>
    <recommendedName>
        <fullName evidence="3">Helitron helicase-like domain-containing protein</fullName>
    </recommendedName>
</protein>
<dbReference type="EMBL" id="WHUW01000003">
    <property type="protein sequence ID" value="KAF8448844.1"/>
    <property type="molecule type" value="Genomic_DNA"/>
</dbReference>
<dbReference type="Proteomes" id="UP001194468">
    <property type="component" value="Unassembled WGS sequence"/>
</dbReference>
<keyword evidence="2" id="KW-1185">Reference proteome</keyword>
<gene>
    <name evidence="1" type="ORF">L210DRAFT_3339939</name>
</gene>
<organism evidence="1 2">
    <name type="scientific">Boletus edulis BED1</name>
    <dbReference type="NCBI Taxonomy" id="1328754"/>
    <lineage>
        <taxon>Eukaryota</taxon>
        <taxon>Fungi</taxon>
        <taxon>Dikarya</taxon>
        <taxon>Basidiomycota</taxon>
        <taxon>Agaricomycotina</taxon>
        <taxon>Agaricomycetes</taxon>
        <taxon>Agaricomycetidae</taxon>
        <taxon>Boletales</taxon>
        <taxon>Boletineae</taxon>
        <taxon>Boletaceae</taxon>
        <taxon>Boletoideae</taxon>
        <taxon>Boletus</taxon>
    </lineage>
</organism>